<dbReference type="GO" id="GO:0046872">
    <property type="term" value="F:metal ion binding"/>
    <property type="evidence" value="ECO:0007669"/>
    <property type="project" value="UniProtKB-KW"/>
</dbReference>
<comment type="caution">
    <text evidence="8">The sequence shown here is derived from an EMBL/GenBank/DDBJ whole genome shotgun (WGS) entry which is preliminary data.</text>
</comment>
<dbReference type="GO" id="GO:0051537">
    <property type="term" value="F:2 iron, 2 sulfur cluster binding"/>
    <property type="evidence" value="ECO:0007669"/>
    <property type="project" value="UniProtKB-KW"/>
</dbReference>
<dbReference type="Gene3D" id="2.102.10.10">
    <property type="entry name" value="Rieske [2Fe-2S] iron-sulphur domain"/>
    <property type="match status" value="1"/>
</dbReference>
<evidence type="ECO:0000256" key="6">
    <source>
        <dbReference type="ARBA" id="ARBA00023063"/>
    </source>
</evidence>
<dbReference type="NCBIfam" id="TIGR02378">
    <property type="entry name" value="nirD_assim_sml"/>
    <property type="match status" value="1"/>
</dbReference>
<reference evidence="8 9" key="1">
    <citation type="journal article" date="2014" name="Arch. Microbiol.">
        <title>Bacillus mesophilum sp. nov., strain IITR-54T, a novel 4-chlorobiphenyl dechlorinating bacterium.</title>
        <authorList>
            <person name="Manickam N."/>
            <person name="Singh N.K."/>
            <person name="Bajaj A."/>
            <person name="Kumar R.M."/>
            <person name="Kaur G."/>
            <person name="Kaur N."/>
            <person name="Bala M."/>
            <person name="Kumar A."/>
            <person name="Mayilraj S."/>
        </authorList>
    </citation>
    <scope>NUCLEOTIDE SEQUENCE [LARGE SCALE GENOMIC DNA]</scope>
    <source>
        <strain evidence="8 9">IITR-54</strain>
    </source>
</reference>
<dbReference type="InterPro" id="IPR036922">
    <property type="entry name" value="Rieske_2Fe-2S_sf"/>
</dbReference>
<evidence type="ECO:0000256" key="3">
    <source>
        <dbReference type="ARBA" id="ARBA00023002"/>
    </source>
</evidence>
<dbReference type="GO" id="GO:0004497">
    <property type="term" value="F:monooxygenase activity"/>
    <property type="evidence" value="ECO:0007669"/>
    <property type="project" value="UniProtKB-ARBA"/>
</dbReference>
<dbReference type="PROSITE" id="PS51296">
    <property type="entry name" value="RIESKE"/>
    <property type="match status" value="1"/>
</dbReference>
<dbReference type="GO" id="GO:0042128">
    <property type="term" value="P:nitrate assimilation"/>
    <property type="evidence" value="ECO:0007669"/>
    <property type="project" value="UniProtKB-KW"/>
</dbReference>
<keyword evidence="5" id="KW-0411">Iron-sulfur</keyword>
<feature type="domain" description="Rieske" evidence="7">
    <location>
        <begin position="4"/>
        <end position="100"/>
    </location>
</feature>
<dbReference type="EMBL" id="WBOT01000004">
    <property type="protein sequence ID" value="KAB2331951.1"/>
    <property type="molecule type" value="Genomic_DNA"/>
</dbReference>
<evidence type="ECO:0000256" key="2">
    <source>
        <dbReference type="ARBA" id="ARBA00022723"/>
    </source>
</evidence>
<proteinExistence type="predicted"/>
<protein>
    <submittedName>
        <fullName evidence="8">Nitrite reductase small subunit NirD</fullName>
    </submittedName>
</protein>
<dbReference type="RefSeq" id="WP_151574811.1">
    <property type="nucleotide sequence ID" value="NZ_WBOT01000004.1"/>
</dbReference>
<evidence type="ECO:0000313" key="8">
    <source>
        <dbReference type="EMBL" id="KAB2331951.1"/>
    </source>
</evidence>
<dbReference type="GO" id="GO:0008942">
    <property type="term" value="F:nitrite reductase [NAD(P)H] activity"/>
    <property type="evidence" value="ECO:0007669"/>
    <property type="project" value="InterPro"/>
</dbReference>
<gene>
    <name evidence="8" type="primary">nirD</name>
    <name evidence="8" type="ORF">F7732_14925</name>
</gene>
<dbReference type="InterPro" id="IPR017941">
    <property type="entry name" value="Rieske_2Fe-2S"/>
</dbReference>
<keyword evidence="3" id="KW-0560">Oxidoreductase</keyword>
<dbReference type="GO" id="GO:0016705">
    <property type="term" value="F:oxidoreductase activity, acting on paired donors, with incorporation or reduction of molecular oxygen"/>
    <property type="evidence" value="ECO:0007669"/>
    <property type="project" value="UniProtKB-ARBA"/>
</dbReference>
<sequence length="103" mass="11572">MRRIEVYPYSKLYEQMGQPVTVGDSNIALFKLSNGDVHAIENRSPHPKGGILSEGLVSGHYVFCPLYDWKISLLDGLVQSPDTGSVKKYEVEVEDNKVYILLD</sequence>
<dbReference type="Pfam" id="PF13806">
    <property type="entry name" value="Rieske_2"/>
    <property type="match status" value="1"/>
</dbReference>
<evidence type="ECO:0000313" key="9">
    <source>
        <dbReference type="Proteomes" id="UP000441354"/>
    </source>
</evidence>
<keyword evidence="6" id="KW-0534">Nitrate assimilation</keyword>
<keyword evidence="2" id="KW-0479">Metal-binding</keyword>
<name>A0A7V7RKS3_9BACI</name>
<dbReference type="OrthoDB" id="593800at2"/>
<evidence type="ECO:0000259" key="7">
    <source>
        <dbReference type="PROSITE" id="PS51296"/>
    </source>
</evidence>
<dbReference type="Proteomes" id="UP000441354">
    <property type="component" value="Unassembled WGS sequence"/>
</dbReference>
<organism evidence="8 9">
    <name type="scientific">Bacillus mesophilum</name>
    <dbReference type="NCBI Taxonomy" id="1071718"/>
    <lineage>
        <taxon>Bacteria</taxon>
        <taxon>Bacillati</taxon>
        <taxon>Bacillota</taxon>
        <taxon>Bacilli</taxon>
        <taxon>Bacillales</taxon>
        <taxon>Bacillaceae</taxon>
        <taxon>Bacillus</taxon>
    </lineage>
</organism>
<keyword evidence="1" id="KW-0001">2Fe-2S</keyword>
<keyword evidence="4" id="KW-0408">Iron</keyword>
<dbReference type="AlphaFoldDB" id="A0A7V7RKS3"/>
<dbReference type="InterPro" id="IPR012748">
    <property type="entry name" value="Rieske-like_NirD"/>
</dbReference>
<dbReference type="SUPFAM" id="SSF50022">
    <property type="entry name" value="ISP domain"/>
    <property type="match status" value="1"/>
</dbReference>
<evidence type="ECO:0000256" key="1">
    <source>
        <dbReference type="ARBA" id="ARBA00022714"/>
    </source>
</evidence>
<evidence type="ECO:0000256" key="4">
    <source>
        <dbReference type="ARBA" id="ARBA00023004"/>
    </source>
</evidence>
<keyword evidence="9" id="KW-1185">Reference proteome</keyword>
<evidence type="ECO:0000256" key="5">
    <source>
        <dbReference type="ARBA" id="ARBA00023014"/>
    </source>
</evidence>
<accession>A0A7V7RKS3</accession>